<sequence>MHNKPFRQHIAAIVELYEETAQCVHHIYHSTGCMKRQHSAYTIYTIPQVVRRDSTVRTPYIPFHRLYDETAQCVHHIYHSTGCMKRQYSAYTIYTIPQVVRRDSTVRTPYIPFHKLCEETVQCLHHIYHSTSCMKTQYSAYTINSRHENKTNIHVVRHSLMAIL</sequence>
<keyword evidence="2" id="KW-1185">Reference proteome</keyword>
<reference evidence="1" key="1">
    <citation type="submission" date="2022-11" db="EMBL/GenBank/DDBJ databases">
        <title>Centuries of genome instability and evolution in soft-shell clam transmissible cancer (bioRxiv).</title>
        <authorList>
            <person name="Hart S.F.M."/>
            <person name="Yonemitsu M.A."/>
            <person name="Giersch R.M."/>
            <person name="Beal B.F."/>
            <person name="Arriagada G."/>
            <person name="Davis B.W."/>
            <person name="Ostrander E.A."/>
            <person name="Goff S.P."/>
            <person name="Metzger M.J."/>
        </authorList>
    </citation>
    <scope>NUCLEOTIDE SEQUENCE</scope>
    <source>
        <strain evidence="1">MELC-2E11</strain>
        <tissue evidence="1">Siphon/mantle</tissue>
    </source>
</reference>
<dbReference type="Proteomes" id="UP001164746">
    <property type="component" value="Chromosome 5"/>
</dbReference>
<accession>A0ABY7E9H0</accession>
<organism evidence="1 2">
    <name type="scientific">Mya arenaria</name>
    <name type="common">Soft-shell clam</name>
    <dbReference type="NCBI Taxonomy" id="6604"/>
    <lineage>
        <taxon>Eukaryota</taxon>
        <taxon>Metazoa</taxon>
        <taxon>Spiralia</taxon>
        <taxon>Lophotrochozoa</taxon>
        <taxon>Mollusca</taxon>
        <taxon>Bivalvia</taxon>
        <taxon>Autobranchia</taxon>
        <taxon>Heteroconchia</taxon>
        <taxon>Euheterodonta</taxon>
        <taxon>Imparidentia</taxon>
        <taxon>Neoheterodontei</taxon>
        <taxon>Myida</taxon>
        <taxon>Myoidea</taxon>
        <taxon>Myidae</taxon>
        <taxon>Mya</taxon>
    </lineage>
</organism>
<name>A0ABY7E9H0_MYAAR</name>
<proteinExistence type="predicted"/>
<dbReference type="EMBL" id="CP111016">
    <property type="protein sequence ID" value="WAR05597.1"/>
    <property type="molecule type" value="Genomic_DNA"/>
</dbReference>
<evidence type="ECO:0000313" key="1">
    <source>
        <dbReference type="EMBL" id="WAR05597.1"/>
    </source>
</evidence>
<feature type="non-terminal residue" evidence="1">
    <location>
        <position position="164"/>
    </location>
</feature>
<gene>
    <name evidence="1" type="ORF">MAR_020966</name>
</gene>
<evidence type="ECO:0000313" key="2">
    <source>
        <dbReference type="Proteomes" id="UP001164746"/>
    </source>
</evidence>
<protein>
    <submittedName>
        <fullName evidence="1">Uncharacterized protein</fullName>
    </submittedName>
</protein>